<dbReference type="SUPFAM" id="SSF81606">
    <property type="entry name" value="PP2C-like"/>
    <property type="match status" value="1"/>
</dbReference>
<sequence>MGNRIPAPYSPPGVITRPPWLLWLPLFALLLCAVLERAFPQVSLVFLAAFAPLLATIACSAMLTTVYGVAATAEAAVLYHFDDFTCSMGMRGRNELALIAGVGAASVLLTLRRRRYDRRITRIGNVAEAAQYAVLPRLPARVGDVECSALYRSAQIGAMVGGDLYDVRDTPYGVRAIVGDVKGHGLEAVSTMAALLGTFREAVLDLPSLADVAGRLERRMTVDNAARDAELFATAVLIGFAPGEVEVVLCGHPSPFRLTGGSVARLGGDPSPPLGLGDLAAGPPMAVRTPLAPGDVLLACTDGVLESRDAFGRFYPLERRLRTFLVGRRPPLSRLTMGVWDDLRDFTGEPADDIAMLALRPVTPGR</sequence>
<proteinExistence type="predicted"/>
<dbReference type="InterPro" id="IPR036457">
    <property type="entry name" value="PPM-type-like_dom_sf"/>
</dbReference>
<accession>A0A9W6SNM5</accession>
<feature type="transmembrane region" description="Helical" evidence="2">
    <location>
        <begin position="96"/>
        <end position="112"/>
    </location>
</feature>
<evidence type="ECO:0000313" key="5">
    <source>
        <dbReference type="Proteomes" id="UP001165079"/>
    </source>
</evidence>
<reference evidence="4" key="1">
    <citation type="submission" date="2023-03" db="EMBL/GenBank/DDBJ databases">
        <title>Actinorhabdospora filicis NBRC 111898.</title>
        <authorList>
            <person name="Ichikawa N."/>
            <person name="Sato H."/>
            <person name="Tonouchi N."/>
        </authorList>
    </citation>
    <scope>NUCLEOTIDE SEQUENCE</scope>
    <source>
        <strain evidence="4">NBRC 111898</strain>
    </source>
</reference>
<dbReference type="EMBL" id="BSTX01000002">
    <property type="protein sequence ID" value="GLZ79288.1"/>
    <property type="molecule type" value="Genomic_DNA"/>
</dbReference>
<dbReference type="GO" id="GO:0016791">
    <property type="term" value="F:phosphatase activity"/>
    <property type="evidence" value="ECO:0007669"/>
    <property type="project" value="TreeGrafter"/>
</dbReference>
<dbReference type="AlphaFoldDB" id="A0A9W6SNM5"/>
<keyword evidence="2" id="KW-0472">Membrane</keyword>
<feature type="transmembrane region" description="Helical" evidence="2">
    <location>
        <begin position="20"/>
        <end position="39"/>
    </location>
</feature>
<comment type="caution">
    <text evidence="4">The sequence shown here is derived from an EMBL/GenBank/DDBJ whole genome shotgun (WGS) entry which is preliminary data.</text>
</comment>
<evidence type="ECO:0000313" key="4">
    <source>
        <dbReference type="EMBL" id="GLZ79288.1"/>
    </source>
</evidence>
<keyword evidence="2" id="KW-0812">Transmembrane</keyword>
<dbReference type="InterPro" id="IPR052016">
    <property type="entry name" value="Bact_Sigma-Reg"/>
</dbReference>
<evidence type="ECO:0000256" key="1">
    <source>
        <dbReference type="ARBA" id="ARBA00022801"/>
    </source>
</evidence>
<dbReference type="PANTHER" id="PTHR43156:SF2">
    <property type="entry name" value="STAGE II SPORULATION PROTEIN E"/>
    <property type="match status" value="1"/>
</dbReference>
<evidence type="ECO:0000259" key="3">
    <source>
        <dbReference type="SMART" id="SM00331"/>
    </source>
</evidence>
<gene>
    <name evidence="4" type="ORF">Afil01_40950</name>
</gene>
<dbReference type="Proteomes" id="UP001165079">
    <property type="component" value="Unassembled WGS sequence"/>
</dbReference>
<name>A0A9W6SNM5_9ACTN</name>
<protein>
    <submittedName>
        <fullName evidence="4">Membrane protein</fullName>
    </submittedName>
</protein>
<feature type="transmembrane region" description="Helical" evidence="2">
    <location>
        <begin position="46"/>
        <end position="70"/>
    </location>
</feature>
<keyword evidence="5" id="KW-1185">Reference proteome</keyword>
<evidence type="ECO:0000256" key="2">
    <source>
        <dbReference type="SAM" id="Phobius"/>
    </source>
</evidence>
<keyword evidence="1" id="KW-0378">Hydrolase</keyword>
<feature type="domain" description="PPM-type phosphatase" evidence="3">
    <location>
        <begin position="142"/>
        <end position="361"/>
    </location>
</feature>
<dbReference type="Pfam" id="PF07228">
    <property type="entry name" value="SpoIIE"/>
    <property type="match status" value="1"/>
</dbReference>
<dbReference type="SMART" id="SM00331">
    <property type="entry name" value="PP2C_SIG"/>
    <property type="match status" value="1"/>
</dbReference>
<dbReference type="PANTHER" id="PTHR43156">
    <property type="entry name" value="STAGE II SPORULATION PROTEIN E-RELATED"/>
    <property type="match status" value="1"/>
</dbReference>
<dbReference type="FunFam" id="3.60.40.10:FF:000058">
    <property type="entry name" value="Stage II sporulation protein E"/>
    <property type="match status" value="1"/>
</dbReference>
<dbReference type="InterPro" id="IPR001932">
    <property type="entry name" value="PPM-type_phosphatase-like_dom"/>
</dbReference>
<keyword evidence="2" id="KW-1133">Transmembrane helix</keyword>
<organism evidence="4 5">
    <name type="scientific">Actinorhabdospora filicis</name>
    <dbReference type="NCBI Taxonomy" id="1785913"/>
    <lineage>
        <taxon>Bacteria</taxon>
        <taxon>Bacillati</taxon>
        <taxon>Actinomycetota</taxon>
        <taxon>Actinomycetes</taxon>
        <taxon>Micromonosporales</taxon>
        <taxon>Micromonosporaceae</taxon>
        <taxon>Actinorhabdospora</taxon>
    </lineage>
</organism>
<dbReference type="RefSeq" id="WP_285664409.1">
    <property type="nucleotide sequence ID" value="NZ_BSTX01000002.1"/>
</dbReference>
<dbReference type="Gene3D" id="3.60.40.10">
    <property type="entry name" value="PPM-type phosphatase domain"/>
    <property type="match status" value="1"/>
</dbReference>